<keyword evidence="4" id="KW-1185">Reference proteome</keyword>
<sequence length="65" mass="7325">MNLICLLNVNCNNNICFLDTQEGLNPEEEVTPIKRGRGRPRGPDWGADFKCPDCDKVFKVKGESE</sequence>
<evidence type="ECO:0000313" key="4">
    <source>
        <dbReference type="Proteomes" id="UP000828390"/>
    </source>
</evidence>
<gene>
    <name evidence="3" type="ORF">DPMN_065978</name>
</gene>
<proteinExistence type="predicted"/>
<dbReference type="Proteomes" id="UP000828390">
    <property type="component" value="Unassembled WGS sequence"/>
</dbReference>
<evidence type="ECO:0000313" key="3">
    <source>
        <dbReference type="EMBL" id="KAH3706590.1"/>
    </source>
</evidence>
<dbReference type="GO" id="GO:0005634">
    <property type="term" value="C:nucleus"/>
    <property type="evidence" value="ECO:0007669"/>
    <property type="project" value="UniProtKB-SubCell"/>
</dbReference>
<dbReference type="GO" id="GO:0006355">
    <property type="term" value="P:regulation of DNA-templated transcription"/>
    <property type="evidence" value="ECO:0007669"/>
    <property type="project" value="InterPro"/>
</dbReference>
<comment type="subcellular location">
    <subcellularLocation>
        <location evidence="1">Nucleus</location>
    </subcellularLocation>
</comment>
<evidence type="ECO:0000256" key="2">
    <source>
        <dbReference type="ARBA" id="ARBA00023242"/>
    </source>
</evidence>
<evidence type="ECO:0000256" key="1">
    <source>
        <dbReference type="ARBA" id="ARBA00004123"/>
    </source>
</evidence>
<dbReference type="EMBL" id="JAIWYP010000014">
    <property type="protein sequence ID" value="KAH3706590.1"/>
    <property type="molecule type" value="Genomic_DNA"/>
</dbReference>
<dbReference type="PROSITE" id="PS00354">
    <property type="entry name" value="HMGI_Y"/>
    <property type="match status" value="1"/>
</dbReference>
<keyword evidence="2" id="KW-0539">Nucleus</keyword>
<dbReference type="InterPro" id="IPR000637">
    <property type="entry name" value="HMGI/Y_DNA-bd_CS"/>
</dbReference>
<dbReference type="AlphaFoldDB" id="A0A9D3YSM5"/>
<organism evidence="3 4">
    <name type="scientific">Dreissena polymorpha</name>
    <name type="common">Zebra mussel</name>
    <name type="synonym">Mytilus polymorpha</name>
    <dbReference type="NCBI Taxonomy" id="45954"/>
    <lineage>
        <taxon>Eukaryota</taxon>
        <taxon>Metazoa</taxon>
        <taxon>Spiralia</taxon>
        <taxon>Lophotrochozoa</taxon>
        <taxon>Mollusca</taxon>
        <taxon>Bivalvia</taxon>
        <taxon>Autobranchia</taxon>
        <taxon>Heteroconchia</taxon>
        <taxon>Euheterodonta</taxon>
        <taxon>Imparidentia</taxon>
        <taxon>Neoheterodontei</taxon>
        <taxon>Myida</taxon>
        <taxon>Dreissenoidea</taxon>
        <taxon>Dreissenidae</taxon>
        <taxon>Dreissena</taxon>
    </lineage>
</organism>
<accession>A0A9D3YSM5</accession>
<comment type="caution">
    <text evidence="3">The sequence shown here is derived from an EMBL/GenBank/DDBJ whole genome shotgun (WGS) entry which is preliminary data.</text>
</comment>
<protein>
    <submittedName>
        <fullName evidence="3">Uncharacterized protein</fullName>
    </submittedName>
</protein>
<name>A0A9D3YSM5_DREPO</name>
<reference evidence="3" key="2">
    <citation type="submission" date="2020-11" db="EMBL/GenBank/DDBJ databases">
        <authorList>
            <person name="McCartney M.A."/>
            <person name="Auch B."/>
            <person name="Kono T."/>
            <person name="Mallez S."/>
            <person name="Becker A."/>
            <person name="Gohl D.M."/>
            <person name="Silverstein K.A.T."/>
            <person name="Koren S."/>
            <person name="Bechman K.B."/>
            <person name="Herman A."/>
            <person name="Abrahante J.E."/>
            <person name="Garbe J."/>
        </authorList>
    </citation>
    <scope>NUCLEOTIDE SEQUENCE</scope>
    <source>
        <strain evidence="3">Duluth1</strain>
        <tissue evidence="3">Whole animal</tissue>
    </source>
</reference>
<reference evidence="3" key="1">
    <citation type="journal article" date="2019" name="bioRxiv">
        <title>The Genome of the Zebra Mussel, Dreissena polymorpha: A Resource for Invasive Species Research.</title>
        <authorList>
            <person name="McCartney M.A."/>
            <person name="Auch B."/>
            <person name="Kono T."/>
            <person name="Mallez S."/>
            <person name="Zhang Y."/>
            <person name="Obille A."/>
            <person name="Becker A."/>
            <person name="Abrahante J.E."/>
            <person name="Garbe J."/>
            <person name="Badalamenti J.P."/>
            <person name="Herman A."/>
            <person name="Mangelson H."/>
            <person name="Liachko I."/>
            <person name="Sullivan S."/>
            <person name="Sone E.D."/>
            <person name="Koren S."/>
            <person name="Silverstein K.A.T."/>
            <person name="Beckman K.B."/>
            <person name="Gohl D.M."/>
        </authorList>
    </citation>
    <scope>NUCLEOTIDE SEQUENCE</scope>
    <source>
        <strain evidence="3">Duluth1</strain>
        <tissue evidence="3">Whole animal</tissue>
    </source>
</reference>